<dbReference type="PROSITE" id="PS51212">
    <property type="entry name" value="WSC"/>
    <property type="match status" value="1"/>
</dbReference>
<protein>
    <recommendedName>
        <fullName evidence="3">WSC domain-containing protein</fullName>
    </recommendedName>
</protein>
<feature type="region of interest" description="Disordered" evidence="1">
    <location>
        <begin position="784"/>
        <end position="808"/>
    </location>
</feature>
<accession>A0A8H5T7H7</accession>
<sequence length="1333" mass="139044">MRLPIAKLIEILILASPSAGFTVQVENGAFGEVLARAAFSQQEVSVVSTLSAAPNSVGTFTDGPFGIGNGVILTTGLATGALPQGNREVDNGYGNDGSFDSYCGPDSMNPVLLTIGADISLVAGAKGVRIDFIFATNEPNSFRGAPDSIGILYPYYQGKQFASDKTGNRITAMSSYTRAPNTIFPPNSVTGYARSTPPLFVTIPTPPAAGIIYLYFSVCDIGDGFQDSAFLFKASTCTDCDLTPNGAEINYVKQTSTLKPGEQPYTSTIPASGTQSGTYIIFVEPEPATTTTTEDGTTTGITTTVDATTTAEDTTTTTGELTTIDTTTIADSTSTTVEVATTTTTEEVTTIHTTTTAVETTTTTTGEGTTIDTTGTIDNTSTAGDTTRTELTTSTEDEITTTETQEITTTDTTPTTETTSTEGTTTIYSTSTEETTITATSESEIGAEQTTSSDTSSGAEEATLTQSTSTTEGETSATTTQDIITTDTTTTANTIKSTTGFTTSGEVAGISGTTSTVVNNASESSTADATSTTEGSVTPGPTTTTGSETNAVSGSETTTTTDTQITSTSQVQIVTSVYPVLTSTTDSETIVTKTTNTAGVEISITTSMDTPGTDDSTTVIASTTSQASVITTTSIVQSENTNEMPSSEATSSSNESTDTISTATPSDTESTTTVADDSTTIAYGISSQSSMTTVGGIRESYTTAISERASSSSAQTGPTDLRQSTSTMASSTVTSVNGEPGVDTIITTTISSDTSRIAGGPEGISLSSTTFAIITEINTESSTFPTTILPSEEPSDTPSISSLPNGVHRSSTLPPILINSDTTDLSSPPTTIAFTDEPKTSIFVSAPDTTTPNPPNSFTSIQACIPSGAVPSANDLLNLPRIQDYQYLGCLRSTQGFPTFHLISSGANMTTTSCIALARGRAYVGIHDRSCYTAGNLDSANLIGNESCDLVCPGDKRYACGGPAASSSLCRFSGPRRSLQPRDAPPDILMTLYGLRDAGPQPGNDPETTVGESPVVQHSTAVQSGLSSTSPGRGGSETTTTDLPFVPEASAEQISLFVSTSRADHAATGLVSQTALEPVKIHHATTVTTIVYTIPHPSGPSYFITTEYCATLSYELCTQCAHQPIPTVEMTTRVVSCDACGEYGENIFTITAPCAAFAEPSTNEIPHSGAYDMLSLEQIPHQPSDLLEFHQSTWLGNYVVPESIQHPIPTAVHSSPTAHGSQDDYQGGNEDYTTLMVGKPPGQEHHTTHDEQGTYVDNNYSKPPQHSEHVEAEEPDSQTIIDEKKSTLSYPNATPTLHHSHERPVVVVATGSQNRIDSILHFVLAPFPISDID</sequence>
<evidence type="ECO:0000259" key="3">
    <source>
        <dbReference type="PROSITE" id="PS51212"/>
    </source>
</evidence>
<keyword evidence="2" id="KW-0732">Signal</keyword>
<feature type="compositionally biased region" description="Low complexity" evidence="1">
    <location>
        <begin position="521"/>
        <end position="549"/>
    </location>
</feature>
<keyword evidence="5" id="KW-1185">Reference proteome</keyword>
<feature type="region of interest" description="Disordered" evidence="1">
    <location>
        <begin position="358"/>
        <end position="484"/>
    </location>
</feature>
<feature type="compositionally biased region" description="Low complexity" evidence="1">
    <location>
        <begin position="401"/>
        <end position="444"/>
    </location>
</feature>
<feature type="region of interest" description="Disordered" evidence="1">
    <location>
        <begin position="1238"/>
        <end position="1278"/>
    </location>
</feature>
<feature type="compositionally biased region" description="Low complexity" evidence="1">
    <location>
        <begin position="646"/>
        <end position="673"/>
    </location>
</feature>
<comment type="caution">
    <text evidence="4">The sequence shown here is derived from an EMBL/GenBank/DDBJ whole genome shotgun (WGS) entry which is preliminary data.</text>
</comment>
<feature type="chain" id="PRO_5034672975" description="WSC domain-containing protein" evidence="2">
    <location>
        <begin position="21"/>
        <end position="1333"/>
    </location>
</feature>
<feature type="region of interest" description="Disordered" evidence="1">
    <location>
        <begin position="706"/>
        <end position="740"/>
    </location>
</feature>
<feature type="compositionally biased region" description="Polar residues" evidence="1">
    <location>
        <begin position="1255"/>
        <end position="1264"/>
    </location>
</feature>
<dbReference type="OrthoDB" id="4850028at2759"/>
<reference evidence="4 5" key="1">
    <citation type="submission" date="2020-05" db="EMBL/GenBank/DDBJ databases">
        <title>Identification and distribution of gene clusters putatively required for synthesis of sphingolipid metabolism inhibitors in phylogenetically diverse species of the filamentous fungus Fusarium.</title>
        <authorList>
            <person name="Kim H.-S."/>
            <person name="Busman M."/>
            <person name="Brown D.W."/>
            <person name="Divon H."/>
            <person name="Uhlig S."/>
            <person name="Proctor R.H."/>
        </authorList>
    </citation>
    <scope>NUCLEOTIDE SEQUENCE [LARGE SCALE GENOMIC DNA]</scope>
    <source>
        <strain evidence="4 5">NRRL 20693</strain>
    </source>
</reference>
<evidence type="ECO:0000313" key="4">
    <source>
        <dbReference type="EMBL" id="KAF5667104.1"/>
    </source>
</evidence>
<feature type="compositionally biased region" description="Polar residues" evidence="1">
    <location>
        <begin position="706"/>
        <end position="723"/>
    </location>
</feature>
<feature type="compositionally biased region" description="Basic and acidic residues" evidence="1">
    <location>
        <begin position="1242"/>
        <end position="1252"/>
    </location>
</feature>
<dbReference type="Proteomes" id="UP000567885">
    <property type="component" value="Unassembled WGS sequence"/>
</dbReference>
<name>A0A8H5T7H7_FUSHE</name>
<feature type="compositionally biased region" description="Low complexity" evidence="1">
    <location>
        <begin position="358"/>
        <end position="382"/>
    </location>
</feature>
<organism evidence="4 5">
    <name type="scientific">Fusarium heterosporum</name>
    <dbReference type="NCBI Taxonomy" id="42747"/>
    <lineage>
        <taxon>Eukaryota</taxon>
        <taxon>Fungi</taxon>
        <taxon>Dikarya</taxon>
        <taxon>Ascomycota</taxon>
        <taxon>Pezizomycotina</taxon>
        <taxon>Sordariomycetes</taxon>
        <taxon>Hypocreomycetidae</taxon>
        <taxon>Hypocreales</taxon>
        <taxon>Nectriaceae</taxon>
        <taxon>Fusarium</taxon>
        <taxon>Fusarium heterosporum species complex</taxon>
    </lineage>
</organism>
<feature type="compositionally biased region" description="Polar residues" evidence="1">
    <location>
        <begin position="796"/>
        <end position="808"/>
    </location>
</feature>
<feature type="region of interest" description="Disordered" evidence="1">
    <location>
        <begin position="518"/>
        <end position="564"/>
    </location>
</feature>
<feature type="compositionally biased region" description="Low complexity" evidence="1">
    <location>
        <begin position="724"/>
        <end position="736"/>
    </location>
</feature>
<feature type="compositionally biased region" description="Low complexity" evidence="1">
    <location>
        <begin position="459"/>
        <end position="484"/>
    </location>
</feature>
<dbReference type="Pfam" id="PF01822">
    <property type="entry name" value="WSC"/>
    <property type="match status" value="1"/>
</dbReference>
<feature type="region of interest" description="Disordered" evidence="1">
    <location>
        <begin position="995"/>
        <end position="1043"/>
    </location>
</feature>
<evidence type="ECO:0000256" key="1">
    <source>
        <dbReference type="SAM" id="MobiDB-lite"/>
    </source>
</evidence>
<gene>
    <name evidence="4" type="ORF">FHETE_5807</name>
</gene>
<proteinExistence type="predicted"/>
<evidence type="ECO:0000313" key="5">
    <source>
        <dbReference type="Proteomes" id="UP000567885"/>
    </source>
</evidence>
<feature type="signal peptide" evidence="2">
    <location>
        <begin position="1"/>
        <end position="20"/>
    </location>
</feature>
<feature type="compositionally biased region" description="Polar residues" evidence="1">
    <location>
        <begin position="448"/>
        <end position="458"/>
    </location>
</feature>
<evidence type="ECO:0000256" key="2">
    <source>
        <dbReference type="SAM" id="SignalP"/>
    </source>
</evidence>
<feature type="compositionally biased region" description="Polar residues" evidence="1">
    <location>
        <begin position="1006"/>
        <end position="1042"/>
    </location>
</feature>
<dbReference type="EMBL" id="JAAGWQ010000103">
    <property type="protein sequence ID" value="KAF5667104.1"/>
    <property type="molecule type" value="Genomic_DNA"/>
</dbReference>
<feature type="region of interest" description="Disordered" evidence="1">
    <location>
        <begin position="637"/>
        <end position="675"/>
    </location>
</feature>
<feature type="domain" description="WSC" evidence="3">
    <location>
        <begin position="884"/>
        <end position="972"/>
    </location>
</feature>
<dbReference type="InterPro" id="IPR002889">
    <property type="entry name" value="WSC_carb-bd"/>
</dbReference>